<accession>A0A916U392</accession>
<gene>
    <name evidence="1" type="ORF">GCM10011396_00680</name>
</gene>
<evidence type="ECO:0000313" key="1">
    <source>
        <dbReference type="EMBL" id="GGC57688.1"/>
    </source>
</evidence>
<evidence type="ECO:0000313" key="2">
    <source>
        <dbReference type="Proteomes" id="UP000637423"/>
    </source>
</evidence>
<keyword evidence="2" id="KW-1185">Reference proteome</keyword>
<proteinExistence type="predicted"/>
<reference evidence="1" key="2">
    <citation type="submission" date="2020-09" db="EMBL/GenBank/DDBJ databases">
        <authorList>
            <person name="Sun Q."/>
            <person name="Zhou Y."/>
        </authorList>
    </citation>
    <scope>NUCLEOTIDE SEQUENCE</scope>
    <source>
        <strain evidence="1">CGMCC 1.10998</strain>
    </source>
</reference>
<organism evidence="1 2">
    <name type="scientific">Undibacterium terreum</name>
    <dbReference type="NCBI Taxonomy" id="1224302"/>
    <lineage>
        <taxon>Bacteria</taxon>
        <taxon>Pseudomonadati</taxon>
        <taxon>Pseudomonadota</taxon>
        <taxon>Betaproteobacteria</taxon>
        <taxon>Burkholderiales</taxon>
        <taxon>Oxalobacteraceae</taxon>
        <taxon>Undibacterium</taxon>
    </lineage>
</organism>
<reference evidence="1" key="1">
    <citation type="journal article" date="2014" name="Int. J. Syst. Evol. Microbiol.">
        <title>Complete genome sequence of Corynebacterium casei LMG S-19264T (=DSM 44701T), isolated from a smear-ripened cheese.</title>
        <authorList>
            <consortium name="US DOE Joint Genome Institute (JGI-PGF)"/>
            <person name="Walter F."/>
            <person name="Albersmeier A."/>
            <person name="Kalinowski J."/>
            <person name="Ruckert C."/>
        </authorList>
    </citation>
    <scope>NUCLEOTIDE SEQUENCE</scope>
    <source>
        <strain evidence="1">CGMCC 1.10998</strain>
    </source>
</reference>
<sequence length="73" mass="8697">MTDKPNTLLRWVFDRRRLDDDIWQRWSYVRLRWPSGSSNNHWLWIGVFQRKLAAGLISEGFLAVGIDTHIDGR</sequence>
<comment type="caution">
    <text evidence="1">The sequence shown here is derived from an EMBL/GenBank/DDBJ whole genome shotgun (WGS) entry which is preliminary data.</text>
</comment>
<dbReference type="AlphaFoldDB" id="A0A916U392"/>
<protein>
    <submittedName>
        <fullName evidence="1">Uncharacterized protein</fullName>
    </submittedName>
</protein>
<dbReference type="Proteomes" id="UP000637423">
    <property type="component" value="Unassembled WGS sequence"/>
</dbReference>
<name>A0A916U392_9BURK</name>
<dbReference type="EMBL" id="BMED01000001">
    <property type="protein sequence ID" value="GGC57688.1"/>
    <property type="molecule type" value="Genomic_DNA"/>
</dbReference>